<dbReference type="GeneID" id="98143611"/>
<gene>
    <name evidence="1" type="ORF">BJX67DRAFT_347481</name>
</gene>
<dbReference type="Proteomes" id="UP001610432">
    <property type="component" value="Unassembled WGS sequence"/>
</dbReference>
<accession>A0ABR4LY97</accession>
<dbReference type="EMBL" id="JBFXLQ010000009">
    <property type="protein sequence ID" value="KAL2869500.1"/>
    <property type="molecule type" value="Genomic_DNA"/>
</dbReference>
<proteinExistence type="predicted"/>
<name>A0ABR4LY97_9EURO</name>
<evidence type="ECO:0000313" key="2">
    <source>
        <dbReference type="Proteomes" id="UP001610432"/>
    </source>
</evidence>
<sequence>MSKETTPNAVELLNRLATLLHREARNLQHNRFDRKRIQSLLLEYAARAESDGRLMNASRQHARCVDHGVFLAHTHLELLDWLAKHNYTVPVSAVKWYSWRKVASRKHRLPSVFVARRHASELRDLLGNVVEKAELLYADLRANEVEIPAVAIDYRQVTPQESLRTPPEALNELLERGVSVEAQLRDGK</sequence>
<keyword evidence="2" id="KW-1185">Reference proteome</keyword>
<comment type="caution">
    <text evidence="1">The sequence shown here is derived from an EMBL/GenBank/DDBJ whole genome shotgun (WGS) entry which is preliminary data.</text>
</comment>
<dbReference type="RefSeq" id="XP_070888479.1">
    <property type="nucleotide sequence ID" value="XM_071028539.1"/>
</dbReference>
<reference evidence="1 2" key="1">
    <citation type="submission" date="2024-07" db="EMBL/GenBank/DDBJ databases">
        <title>Section-level genome sequencing and comparative genomics of Aspergillus sections Usti and Cavernicolus.</title>
        <authorList>
            <consortium name="Lawrence Berkeley National Laboratory"/>
            <person name="Nybo J.L."/>
            <person name="Vesth T.C."/>
            <person name="Theobald S."/>
            <person name="Frisvad J.C."/>
            <person name="Larsen T.O."/>
            <person name="Kjaerboelling I."/>
            <person name="Rothschild-Mancinelli K."/>
            <person name="Lyhne E.K."/>
            <person name="Kogle M.E."/>
            <person name="Barry K."/>
            <person name="Clum A."/>
            <person name="Na H."/>
            <person name="Ledsgaard L."/>
            <person name="Lin J."/>
            <person name="Lipzen A."/>
            <person name="Kuo A."/>
            <person name="Riley R."/>
            <person name="Mondo S."/>
            <person name="Labutti K."/>
            <person name="Haridas S."/>
            <person name="Pangalinan J."/>
            <person name="Salamov A.A."/>
            <person name="Simmons B.A."/>
            <person name="Magnuson J.K."/>
            <person name="Chen J."/>
            <person name="Drula E."/>
            <person name="Henrissat B."/>
            <person name="Wiebenga A."/>
            <person name="Lubbers R.J."/>
            <person name="Gomes A.C."/>
            <person name="Macurrencykelacurrency M.R."/>
            <person name="Stajich J."/>
            <person name="Grigoriev I.V."/>
            <person name="Mortensen U.H."/>
            <person name="De Vries R.P."/>
            <person name="Baker S.E."/>
            <person name="Andersen M.R."/>
        </authorList>
    </citation>
    <scope>NUCLEOTIDE SEQUENCE [LARGE SCALE GENOMIC DNA]</scope>
    <source>
        <strain evidence="1 2">CBS 449.75</strain>
    </source>
</reference>
<evidence type="ECO:0000313" key="1">
    <source>
        <dbReference type="EMBL" id="KAL2869500.1"/>
    </source>
</evidence>
<organism evidence="1 2">
    <name type="scientific">Aspergillus lucknowensis</name>
    <dbReference type="NCBI Taxonomy" id="176173"/>
    <lineage>
        <taxon>Eukaryota</taxon>
        <taxon>Fungi</taxon>
        <taxon>Dikarya</taxon>
        <taxon>Ascomycota</taxon>
        <taxon>Pezizomycotina</taxon>
        <taxon>Eurotiomycetes</taxon>
        <taxon>Eurotiomycetidae</taxon>
        <taxon>Eurotiales</taxon>
        <taxon>Aspergillaceae</taxon>
        <taxon>Aspergillus</taxon>
        <taxon>Aspergillus subgen. Nidulantes</taxon>
    </lineage>
</organism>
<protein>
    <submittedName>
        <fullName evidence="1">Uncharacterized protein</fullName>
    </submittedName>
</protein>